<dbReference type="OrthoDB" id="4802216at2"/>
<evidence type="ECO:0000313" key="6">
    <source>
        <dbReference type="Proteomes" id="UP000094053"/>
    </source>
</evidence>
<dbReference type="GO" id="GO:0003677">
    <property type="term" value="F:DNA binding"/>
    <property type="evidence" value="ECO:0007669"/>
    <property type="project" value="UniProtKB-UniRule"/>
</dbReference>
<dbReference type="PROSITE" id="PS50977">
    <property type="entry name" value="HTH_TETR_2"/>
    <property type="match status" value="1"/>
</dbReference>
<feature type="DNA-binding region" description="H-T-H motif" evidence="2">
    <location>
        <begin position="42"/>
        <end position="61"/>
    </location>
</feature>
<sequence length="219" mass="23077">MASSSPRSYGGVSGAQRQQQRRSRLLEAALEAMSRDEWRDVTVERLCADAGLNKRYFYESFTEVDAVAGAVIDDIAATVRDATVGAAVANFAKPVDQQAFACVTALVHSLVDDPRRARVLLGGVSATPGLRAHRVAVMRSLTDVLIEHARTVHGVELAKDPLAKVAPAFLVGGTADAVLAFVDGTAAITVDELIAQLTTLWLITGDGAAAVARGRLGEP</sequence>
<reference evidence="6" key="1">
    <citation type="submission" date="2016-09" db="EMBL/GenBank/DDBJ databases">
        <authorList>
            <person name="Greninger A.L."/>
            <person name="Jerome K.R."/>
            <person name="Mcnair B."/>
            <person name="Wallis C."/>
            <person name="Fang F."/>
        </authorList>
    </citation>
    <scope>NUCLEOTIDE SEQUENCE [LARGE SCALE GENOMIC DNA]</scope>
    <source>
        <strain evidence="6">M6</strain>
    </source>
</reference>
<name>A0A1E3RIN4_MYCFV</name>
<dbReference type="SUPFAM" id="SSF46689">
    <property type="entry name" value="Homeodomain-like"/>
    <property type="match status" value="1"/>
</dbReference>
<gene>
    <name evidence="5" type="ORF">BHQ18_12385</name>
</gene>
<comment type="caution">
    <text evidence="5">The sequence shown here is derived from an EMBL/GenBank/DDBJ whole genome shotgun (WGS) entry which is preliminary data.</text>
</comment>
<feature type="domain" description="HTH tetR-type" evidence="4">
    <location>
        <begin position="19"/>
        <end position="79"/>
    </location>
</feature>
<dbReference type="Proteomes" id="UP000094053">
    <property type="component" value="Unassembled WGS sequence"/>
</dbReference>
<dbReference type="STRING" id="1776.BHQ18_12385"/>
<dbReference type="InterPro" id="IPR009057">
    <property type="entry name" value="Homeodomain-like_sf"/>
</dbReference>
<feature type="region of interest" description="Disordered" evidence="3">
    <location>
        <begin position="1"/>
        <end position="20"/>
    </location>
</feature>
<evidence type="ECO:0000256" key="2">
    <source>
        <dbReference type="PROSITE-ProRule" id="PRU00335"/>
    </source>
</evidence>
<dbReference type="Gene3D" id="1.10.357.10">
    <property type="entry name" value="Tetracycline Repressor, domain 2"/>
    <property type="match status" value="1"/>
</dbReference>
<keyword evidence="6" id="KW-1185">Reference proteome</keyword>
<keyword evidence="1 2" id="KW-0238">DNA-binding</keyword>
<dbReference type="RefSeq" id="WP_069413923.1">
    <property type="nucleotide sequence ID" value="NZ_JACKUL010000038.1"/>
</dbReference>
<dbReference type="AlphaFoldDB" id="A0A1E3RIN4"/>
<evidence type="ECO:0000313" key="5">
    <source>
        <dbReference type="EMBL" id="ODQ89709.1"/>
    </source>
</evidence>
<evidence type="ECO:0000256" key="1">
    <source>
        <dbReference type="ARBA" id="ARBA00023125"/>
    </source>
</evidence>
<proteinExistence type="predicted"/>
<evidence type="ECO:0000256" key="3">
    <source>
        <dbReference type="SAM" id="MobiDB-lite"/>
    </source>
</evidence>
<dbReference type="EMBL" id="MIHA01000008">
    <property type="protein sequence ID" value="ODQ89709.1"/>
    <property type="molecule type" value="Genomic_DNA"/>
</dbReference>
<accession>A0A1E3RIN4</accession>
<protein>
    <submittedName>
        <fullName evidence="5">Transcriptional regulator</fullName>
    </submittedName>
</protein>
<dbReference type="InterPro" id="IPR001647">
    <property type="entry name" value="HTH_TetR"/>
</dbReference>
<organism evidence="5 6">
    <name type="scientific">Mycolicibacterium flavescens</name>
    <name type="common">Mycobacterium flavescens</name>
    <dbReference type="NCBI Taxonomy" id="1776"/>
    <lineage>
        <taxon>Bacteria</taxon>
        <taxon>Bacillati</taxon>
        <taxon>Actinomycetota</taxon>
        <taxon>Actinomycetes</taxon>
        <taxon>Mycobacteriales</taxon>
        <taxon>Mycobacteriaceae</taxon>
        <taxon>Mycolicibacterium</taxon>
    </lineage>
</organism>
<evidence type="ECO:0000259" key="4">
    <source>
        <dbReference type="PROSITE" id="PS50977"/>
    </source>
</evidence>